<dbReference type="EMBL" id="JARPUR010000005">
    <property type="protein sequence ID" value="KAK4875229.1"/>
    <property type="molecule type" value="Genomic_DNA"/>
</dbReference>
<comment type="caution">
    <text evidence="7">The sequence shown here is derived from an EMBL/GenBank/DDBJ whole genome shotgun (WGS) entry which is preliminary data.</text>
</comment>
<evidence type="ECO:0000256" key="2">
    <source>
        <dbReference type="ARBA" id="ARBA00024190"/>
    </source>
</evidence>
<evidence type="ECO:0000313" key="7">
    <source>
        <dbReference type="EMBL" id="KAK4875229.1"/>
    </source>
</evidence>
<dbReference type="InterPro" id="IPR034727">
    <property type="entry name" value="Kintoun"/>
</dbReference>
<evidence type="ECO:0000256" key="1">
    <source>
        <dbReference type="ARBA" id="ARBA00022490"/>
    </source>
</evidence>
<dbReference type="Pfam" id="PF18201">
    <property type="entry name" value="PIH1_CS"/>
    <property type="match status" value="1"/>
</dbReference>
<proteinExistence type="inferred from homology"/>
<evidence type="ECO:0000313" key="8">
    <source>
        <dbReference type="Proteomes" id="UP001353858"/>
    </source>
</evidence>
<evidence type="ECO:0000259" key="6">
    <source>
        <dbReference type="Pfam" id="PF18201"/>
    </source>
</evidence>
<feature type="compositionally biased region" description="Basic residues" evidence="4">
    <location>
        <begin position="664"/>
        <end position="676"/>
    </location>
</feature>
<sequence>MASSYHKHEEMSFNRDEVERLTEALKDKNFRKLLTDYVDEVQDPENQRKYQEEISQFEKERGIDVTFINPVAGYVIKTSINGNEKAFINICANENVSKPTSTIGVVDGAQGRHWTVPHTLAPPRHDYDKKLIKCQVFDVVFHPETLNLAHKFKAFRDMVNKTACDAVESNFDVVLDRKNLKFPKLQFKGLAHASVIRKPSKEGPPQWTPEEKAVMDEFYAKAGADYPPPQKKAPKSPKKNKTTDNSDSVYTTPKYVVKHCRHIEMEEFTEHKTSKINAATPKELVVEIDLPLLRSSSDIVLDVTEKTLQLTSEKPAKYNLSITLPYRVNHDCGNAKFVKDKKKLVVTLPVNIKPCKLVPDSKDDSGVESDPGSLISTSPDDFQTKSVEIISENKHFVPVPVVKATNIISSFLDPNLHYSQPEFTTNLYDNILSFTLNVKNVDNTSIAKEVSSDSSSVHIKFCSISSGFYPTHYALYLKFPHHTIESDTVSIEAWDNNVIVQITLNTNEEFLHLYYYGIDDSHLSEKYLAMASMVKEEVNDVTPVLEEAVTEVMPEPTKSRAINIASSLSESSGDELSCSYSPSKGKGILKSFGKPRFGRSISESGLDEVTWVSSIENFASVDSIIPEEEEISSSLKKTVRFSNVVSRKLFRSNSSILGQKKKKSWKAKAKKRARDRRHSEGEVSDVVVDSSERDCETAKESNNDIFQLEIN</sequence>
<dbReference type="PANTHER" id="PTHR22997">
    <property type="entry name" value="PIH1 DOMAIN-CONTAINING PROTEIN 1"/>
    <property type="match status" value="1"/>
</dbReference>
<feature type="domain" description="PIH1D1/2/3 CS-like" evidence="6">
    <location>
        <begin position="250"/>
        <end position="350"/>
    </location>
</feature>
<keyword evidence="1 3" id="KW-0963">Cytoplasm</keyword>
<dbReference type="InterPro" id="IPR050734">
    <property type="entry name" value="PIH1/Kintoun_subfamily"/>
</dbReference>
<organism evidence="7 8">
    <name type="scientific">Aquatica leii</name>
    <dbReference type="NCBI Taxonomy" id="1421715"/>
    <lineage>
        <taxon>Eukaryota</taxon>
        <taxon>Metazoa</taxon>
        <taxon>Ecdysozoa</taxon>
        <taxon>Arthropoda</taxon>
        <taxon>Hexapoda</taxon>
        <taxon>Insecta</taxon>
        <taxon>Pterygota</taxon>
        <taxon>Neoptera</taxon>
        <taxon>Endopterygota</taxon>
        <taxon>Coleoptera</taxon>
        <taxon>Polyphaga</taxon>
        <taxon>Elateriformia</taxon>
        <taxon>Elateroidea</taxon>
        <taxon>Lampyridae</taxon>
        <taxon>Luciolinae</taxon>
        <taxon>Aquatica</taxon>
    </lineage>
</organism>
<dbReference type="PANTHER" id="PTHR22997:SF3">
    <property type="entry name" value="PROTEIN KINTOUN"/>
    <property type="match status" value="1"/>
</dbReference>
<dbReference type="CDD" id="cd00298">
    <property type="entry name" value="ACD_sHsps_p23-like"/>
    <property type="match status" value="1"/>
</dbReference>
<accession>A0AAN7P1U6</accession>
<dbReference type="GO" id="GO:0070286">
    <property type="term" value="P:axonemal dynein complex assembly"/>
    <property type="evidence" value="ECO:0007669"/>
    <property type="project" value="UniProtKB-UniRule"/>
</dbReference>
<keyword evidence="8" id="KW-1185">Reference proteome</keyword>
<dbReference type="AlphaFoldDB" id="A0AAN7P1U6"/>
<evidence type="ECO:0000256" key="4">
    <source>
        <dbReference type="SAM" id="MobiDB-lite"/>
    </source>
</evidence>
<comment type="function">
    <text evidence="3">Required for cytoplasmic pre-assembly of axonemal dyneins, thereby playing a central role in motility in cilia and flagella. Involved in pre-assembly of dynein arm complexes in the cytoplasm before intraflagellar transport loads them for the ciliary compartment.</text>
</comment>
<reference evidence="8" key="1">
    <citation type="submission" date="2023-01" db="EMBL/GenBank/DDBJ databases">
        <title>Key to firefly adult light organ development and bioluminescence: homeobox transcription factors regulate luciferase expression and transportation to peroxisome.</title>
        <authorList>
            <person name="Fu X."/>
        </authorList>
    </citation>
    <scope>NUCLEOTIDE SEQUENCE [LARGE SCALE GENOMIC DNA]</scope>
</reference>
<feature type="region of interest" description="Disordered" evidence="4">
    <location>
        <begin position="664"/>
        <end position="702"/>
    </location>
</feature>
<comment type="similarity">
    <text evidence="3">Belongs to the PIH1 family. Kintoun subfamily.</text>
</comment>
<feature type="compositionally biased region" description="Basic and acidic residues" evidence="4">
    <location>
        <begin position="690"/>
        <end position="702"/>
    </location>
</feature>
<dbReference type="HAMAP" id="MF_03069">
    <property type="entry name" value="Kintoun"/>
    <property type="match status" value="1"/>
</dbReference>
<comment type="subcellular location">
    <subcellularLocation>
        <location evidence="3">Cytoplasm</location>
    </subcellularLocation>
    <subcellularLocation>
        <location evidence="2">Dynein axonemal particle</location>
    </subcellularLocation>
</comment>
<dbReference type="Proteomes" id="UP001353858">
    <property type="component" value="Unassembled WGS sequence"/>
</dbReference>
<feature type="region of interest" description="Disordered" evidence="4">
    <location>
        <begin position="223"/>
        <end position="248"/>
    </location>
</feature>
<protein>
    <recommendedName>
        <fullName evidence="3">Protein kintoun</fullName>
    </recommendedName>
    <alternativeName>
        <fullName evidence="3">Dynein assembly factor 2, axonemal homolog</fullName>
    </alternativeName>
</protein>
<name>A0AAN7P1U6_9COLE</name>
<dbReference type="GO" id="GO:0060285">
    <property type="term" value="P:cilium-dependent cell motility"/>
    <property type="evidence" value="ECO:0007669"/>
    <property type="project" value="UniProtKB-UniRule"/>
</dbReference>
<dbReference type="Pfam" id="PF08190">
    <property type="entry name" value="PIH1"/>
    <property type="match status" value="1"/>
</dbReference>
<feature type="domain" description="PIH1 N-terminal" evidence="5">
    <location>
        <begin position="41"/>
        <end position="201"/>
    </location>
</feature>
<dbReference type="GO" id="GO:0120293">
    <property type="term" value="C:dynein axonemal particle"/>
    <property type="evidence" value="ECO:0007669"/>
    <property type="project" value="UniProtKB-SubCell"/>
</dbReference>
<dbReference type="InterPro" id="IPR012981">
    <property type="entry name" value="PIH1_N"/>
</dbReference>
<dbReference type="InterPro" id="IPR041442">
    <property type="entry name" value="PIH1D1/2/3_CS-like"/>
</dbReference>
<evidence type="ECO:0000256" key="3">
    <source>
        <dbReference type="HAMAP-Rule" id="MF_03069"/>
    </source>
</evidence>
<gene>
    <name evidence="7" type="ORF">RN001_011651</name>
</gene>
<evidence type="ECO:0000259" key="5">
    <source>
        <dbReference type="Pfam" id="PF08190"/>
    </source>
</evidence>